<dbReference type="SMART" id="SM00175">
    <property type="entry name" value="RAB"/>
    <property type="match status" value="1"/>
</dbReference>
<keyword evidence="1" id="KW-0547">Nucleotide-binding</keyword>
<dbReference type="InterPro" id="IPR005225">
    <property type="entry name" value="Small_GTP-bd"/>
</dbReference>
<dbReference type="SMART" id="SM00173">
    <property type="entry name" value="RAS"/>
    <property type="match status" value="1"/>
</dbReference>
<organism evidence="2 3">
    <name type="scientific">Globisporangium ultimum (strain ATCC 200006 / CBS 805.95 / DAOM BR144)</name>
    <name type="common">Pythium ultimum</name>
    <dbReference type="NCBI Taxonomy" id="431595"/>
    <lineage>
        <taxon>Eukaryota</taxon>
        <taxon>Sar</taxon>
        <taxon>Stramenopiles</taxon>
        <taxon>Oomycota</taxon>
        <taxon>Peronosporomycetes</taxon>
        <taxon>Pythiales</taxon>
        <taxon>Pythiaceae</taxon>
        <taxon>Globisporangium</taxon>
    </lineage>
</organism>
<keyword evidence="3" id="KW-1185">Reference proteome</keyword>
<accession>K3XC96</accession>
<evidence type="ECO:0000313" key="3">
    <source>
        <dbReference type="Proteomes" id="UP000019132"/>
    </source>
</evidence>
<protein>
    <recommendedName>
        <fullName evidence="4">Ras-related protein Rab-28</fullName>
    </recommendedName>
</protein>
<dbReference type="EnsemblProtists" id="PYU1_T014845">
    <property type="protein sequence ID" value="PYU1_T014845"/>
    <property type="gene ID" value="PYU1_G014814"/>
</dbReference>
<dbReference type="GO" id="GO:0003924">
    <property type="term" value="F:GTPase activity"/>
    <property type="evidence" value="ECO:0007669"/>
    <property type="project" value="InterPro"/>
</dbReference>
<dbReference type="SMART" id="SM00174">
    <property type="entry name" value="RHO"/>
    <property type="match status" value="1"/>
</dbReference>
<dbReference type="Proteomes" id="UP000019132">
    <property type="component" value="Unassembled WGS sequence"/>
</dbReference>
<dbReference type="Pfam" id="PF00071">
    <property type="entry name" value="Ras"/>
    <property type="match status" value="1"/>
</dbReference>
<dbReference type="NCBIfam" id="TIGR00231">
    <property type="entry name" value="small_GTP"/>
    <property type="match status" value="1"/>
</dbReference>
<evidence type="ECO:0000256" key="1">
    <source>
        <dbReference type="ARBA" id="ARBA00022741"/>
    </source>
</evidence>
<name>K3XC96_GLOUD</name>
<dbReference type="PROSITE" id="PS51421">
    <property type="entry name" value="RAS"/>
    <property type="match status" value="1"/>
</dbReference>
<evidence type="ECO:0000313" key="2">
    <source>
        <dbReference type="EnsemblProtists" id="PYU1_T014845"/>
    </source>
</evidence>
<dbReference type="VEuPathDB" id="FungiDB:PYU1_G014814"/>
<dbReference type="AlphaFoldDB" id="K3XC96"/>
<dbReference type="STRING" id="431595.K3XC96"/>
<dbReference type="InterPro" id="IPR001806">
    <property type="entry name" value="Small_GTPase"/>
</dbReference>
<dbReference type="PROSITE" id="PS51419">
    <property type="entry name" value="RAB"/>
    <property type="match status" value="1"/>
</dbReference>
<proteinExistence type="predicted"/>
<dbReference type="eggNOG" id="KOG0078">
    <property type="taxonomic scope" value="Eukaryota"/>
</dbReference>
<sequence>MQTRGDPAIKLVLLGNGSVGKSSLIARFVDDGFTPVYKQTIGLDLYEKKLQFPRDQRLVLQVWDIGGQTINSKMIGKYLFGVNVALLCYDVTDAQSFSDAEDWLRVARLYSSSETGKPMHLYLVGNKIDLIAHRVISVEKHDEFIRKQKLQGGFLVSAQNGDNVLKTVYRISAAAAKIQVSDFELSFCDKVVRASIPAASAIGGGGDAENEGRTAMADEIEAEDRANEAKKRASLVKGGGGSAPCLCLLM</sequence>
<reference evidence="2" key="3">
    <citation type="submission" date="2015-02" db="UniProtKB">
        <authorList>
            <consortium name="EnsemblProtists"/>
        </authorList>
    </citation>
    <scope>IDENTIFICATION</scope>
    <source>
        <strain evidence="2">DAOM BR144</strain>
    </source>
</reference>
<dbReference type="InParanoid" id="K3XC96"/>
<dbReference type="GO" id="GO:0005525">
    <property type="term" value="F:GTP binding"/>
    <property type="evidence" value="ECO:0007669"/>
    <property type="project" value="InterPro"/>
</dbReference>
<dbReference type="PRINTS" id="PR00449">
    <property type="entry name" value="RASTRNSFRMNG"/>
</dbReference>
<dbReference type="InterPro" id="IPR027417">
    <property type="entry name" value="P-loop_NTPase"/>
</dbReference>
<dbReference type="OMA" id="LQFYDAP"/>
<dbReference type="FunFam" id="3.40.50.300:FF:001447">
    <property type="entry name" value="Ras-related protein Rab-1B"/>
    <property type="match status" value="1"/>
</dbReference>
<evidence type="ECO:0008006" key="4">
    <source>
        <dbReference type="Google" id="ProtNLM"/>
    </source>
</evidence>
<dbReference type="SMART" id="SM00176">
    <property type="entry name" value="RAN"/>
    <property type="match status" value="1"/>
</dbReference>
<dbReference type="HOGENOM" id="CLU_041217_10_4_1"/>
<dbReference type="Gene3D" id="3.40.50.300">
    <property type="entry name" value="P-loop containing nucleotide triphosphate hydrolases"/>
    <property type="match status" value="1"/>
</dbReference>
<reference evidence="3" key="1">
    <citation type="journal article" date="2010" name="Genome Biol.">
        <title>Genome sequence of the necrotrophic plant pathogen Pythium ultimum reveals original pathogenicity mechanisms and effector repertoire.</title>
        <authorList>
            <person name="Levesque C.A."/>
            <person name="Brouwer H."/>
            <person name="Cano L."/>
            <person name="Hamilton J.P."/>
            <person name="Holt C."/>
            <person name="Huitema E."/>
            <person name="Raffaele S."/>
            <person name="Robideau G.P."/>
            <person name="Thines M."/>
            <person name="Win J."/>
            <person name="Zerillo M.M."/>
            <person name="Beakes G.W."/>
            <person name="Boore J.L."/>
            <person name="Busam D."/>
            <person name="Dumas B."/>
            <person name="Ferriera S."/>
            <person name="Fuerstenberg S.I."/>
            <person name="Gachon C.M."/>
            <person name="Gaulin E."/>
            <person name="Govers F."/>
            <person name="Grenville-Briggs L."/>
            <person name="Horner N."/>
            <person name="Hostetler J."/>
            <person name="Jiang R.H."/>
            <person name="Johnson J."/>
            <person name="Krajaejun T."/>
            <person name="Lin H."/>
            <person name="Meijer H.J."/>
            <person name="Moore B."/>
            <person name="Morris P."/>
            <person name="Phuntmart V."/>
            <person name="Puiu D."/>
            <person name="Shetty J."/>
            <person name="Stajich J.E."/>
            <person name="Tripathy S."/>
            <person name="Wawra S."/>
            <person name="van West P."/>
            <person name="Whitty B.R."/>
            <person name="Coutinho P.M."/>
            <person name="Henrissat B."/>
            <person name="Martin F."/>
            <person name="Thomas P.D."/>
            <person name="Tyler B.M."/>
            <person name="De Vries R.P."/>
            <person name="Kamoun S."/>
            <person name="Yandell M."/>
            <person name="Tisserat N."/>
            <person name="Buell C.R."/>
        </authorList>
    </citation>
    <scope>NUCLEOTIDE SEQUENCE</scope>
    <source>
        <strain evidence="3">DAOM:BR144</strain>
    </source>
</reference>
<reference evidence="3" key="2">
    <citation type="submission" date="2010-04" db="EMBL/GenBank/DDBJ databases">
        <authorList>
            <person name="Buell R."/>
            <person name="Hamilton J."/>
            <person name="Hostetler J."/>
        </authorList>
    </citation>
    <scope>NUCLEOTIDE SEQUENCE [LARGE SCALE GENOMIC DNA]</scope>
    <source>
        <strain evidence="3">DAOM:BR144</strain>
    </source>
</reference>
<dbReference type="SUPFAM" id="SSF52540">
    <property type="entry name" value="P-loop containing nucleoside triphosphate hydrolases"/>
    <property type="match status" value="1"/>
</dbReference>
<dbReference type="EMBL" id="ADOS01001592">
    <property type="status" value="NOT_ANNOTATED_CDS"/>
    <property type="molecule type" value="Genomic_DNA"/>
</dbReference>
<dbReference type="PANTHER" id="PTHR47978">
    <property type="match status" value="1"/>
</dbReference>